<keyword evidence="2" id="KW-1185">Reference proteome</keyword>
<dbReference type="EMBL" id="ANIE01000001">
    <property type="protein sequence ID" value="KEF33023.1"/>
    <property type="molecule type" value="Genomic_DNA"/>
</dbReference>
<evidence type="ECO:0000313" key="1">
    <source>
        <dbReference type="EMBL" id="KEF33023.1"/>
    </source>
</evidence>
<protein>
    <submittedName>
        <fullName evidence="1">Uncharacterized protein</fullName>
    </submittedName>
</protein>
<dbReference type="Proteomes" id="UP000035057">
    <property type="component" value="Unassembled WGS sequence"/>
</dbReference>
<sequence length="46" mass="5071">MGETNKPDILADCPGEVRGRPIIAVLPFPVPFSTTSENHYLQDSTR</sequence>
<accession>A0A072N7R3</accession>
<name>A0A072N7R3_9GAMM</name>
<dbReference type="AlphaFoldDB" id="A0A072N7R3"/>
<proteinExistence type="predicted"/>
<evidence type="ECO:0000313" key="2">
    <source>
        <dbReference type="Proteomes" id="UP000035057"/>
    </source>
</evidence>
<comment type="caution">
    <text evidence="1">The sequence shown here is derived from an EMBL/GenBank/DDBJ whole genome shotgun (WGS) entry which is preliminary data.</text>
</comment>
<organism evidence="1 2">
    <name type="scientific">Marinobacter nitratireducens</name>
    <dbReference type="NCBI Taxonomy" id="1137280"/>
    <lineage>
        <taxon>Bacteria</taxon>
        <taxon>Pseudomonadati</taxon>
        <taxon>Pseudomonadota</taxon>
        <taxon>Gammaproteobacteria</taxon>
        <taxon>Pseudomonadales</taxon>
        <taxon>Marinobacteraceae</taxon>
        <taxon>Marinobacter</taxon>
    </lineage>
</organism>
<reference evidence="1 2" key="1">
    <citation type="submission" date="2012-12" db="EMBL/GenBank/DDBJ databases">
        <title>Genome assembly of Marinobacter sp. AK21.</title>
        <authorList>
            <person name="Khatri I."/>
            <person name="Kumar R."/>
            <person name="Vaidya B."/>
            <person name="Subramanian S."/>
            <person name="Pinnaka A."/>
        </authorList>
    </citation>
    <scope>NUCLEOTIDE SEQUENCE [LARGE SCALE GENOMIC DNA]</scope>
    <source>
        <strain evidence="1 2">AK21</strain>
    </source>
</reference>
<dbReference type="PATRIC" id="fig|1137280.3.peg.31"/>
<dbReference type="STRING" id="1137280.D777_00031"/>
<gene>
    <name evidence="1" type="ORF">D777_00031</name>
</gene>